<keyword evidence="3" id="KW-1185">Reference proteome</keyword>
<dbReference type="Proteomes" id="UP000231409">
    <property type="component" value="Unassembled WGS sequence"/>
</dbReference>
<dbReference type="InterPro" id="IPR027417">
    <property type="entry name" value="P-loop_NTPase"/>
</dbReference>
<feature type="domain" description="AAA+ ATPase" evidence="1">
    <location>
        <begin position="166"/>
        <end position="352"/>
    </location>
</feature>
<organism evidence="2 3">
    <name type="scientific">Marinobacter profundi</name>
    <dbReference type="NCBI Taxonomy" id="2666256"/>
    <lineage>
        <taxon>Bacteria</taxon>
        <taxon>Pseudomonadati</taxon>
        <taxon>Pseudomonadota</taxon>
        <taxon>Gammaproteobacteria</taxon>
        <taxon>Pseudomonadales</taxon>
        <taxon>Marinobacteraceae</taxon>
        <taxon>Marinobacter</taxon>
    </lineage>
</organism>
<dbReference type="SMART" id="SM00382">
    <property type="entry name" value="AAA"/>
    <property type="match status" value="1"/>
</dbReference>
<dbReference type="EMBL" id="NTFH01000003">
    <property type="protein sequence ID" value="PHQ16684.1"/>
    <property type="molecule type" value="Genomic_DNA"/>
</dbReference>
<dbReference type="Gene3D" id="3.40.50.300">
    <property type="entry name" value="P-loop containing nucleotide triphosphate hydrolases"/>
    <property type="match status" value="1"/>
</dbReference>
<evidence type="ECO:0000313" key="3">
    <source>
        <dbReference type="Proteomes" id="UP000231409"/>
    </source>
</evidence>
<reference evidence="2 3" key="1">
    <citation type="submission" date="2017-09" db="EMBL/GenBank/DDBJ databases">
        <title>The draft genome sequences of Marinobacter sp. PWS21.</title>
        <authorList>
            <person name="Cao J."/>
        </authorList>
    </citation>
    <scope>NUCLEOTIDE SEQUENCE [LARGE SCALE GENOMIC DNA]</scope>
    <source>
        <strain evidence="2 3">PWS21</strain>
    </source>
</reference>
<evidence type="ECO:0000313" key="2">
    <source>
        <dbReference type="EMBL" id="PHQ16684.1"/>
    </source>
</evidence>
<dbReference type="InterPro" id="IPR003593">
    <property type="entry name" value="AAA+_ATPase"/>
</dbReference>
<gene>
    <name evidence="2" type="ORF">CLH61_01525</name>
</gene>
<comment type="caution">
    <text evidence="2">The sequence shown here is derived from an EMBL/GenBank/DDBJ whole genome shotgun (WGS) entry which is preliminary data.</text>
</comment>
<dbReference type="AlphaFoldDB" id="A0A2G1UQC1"/>
<sequence>MDAELMITRDRELYPPATASVARPHSLEETGLDHFFVADLLLKHLNLASNQTLHHLARQLALPGAVLEPVVNVLRQEAKVESRSADLSGSGVRYALTDRGRAAALDAMARDGYCGPAPVLLADYEGLVRRQSVSKCVVTEEHIHRLFRDTVIDEGLLAQLGPAVHSGRAMFIYGPAGSGKSYITRQLVKLLDGPVYVPYAILVGGTVISLFDPEFHHPVHGEAQDPVDLTHGHDPRYVLCHRPEVTTGGELTLDMLDLKFDEQRKQYQAPLQLKASNGMLLIDDLGRQRMSHVDLLNRWIVPMEEKRDFLNLRAGQHFAVPFDMLLIFSTNLNPLELADEAFLRRIGHKVGFKTLAPEPFLRLWRQVCQTMGIEDDPEVARYMMTELYPTQGNLLLPCHPRDLLGLVSDYCRYRGLPARLSTESIRWAWQNYFVQLDNVG</sequence>
<dbReference type="SUPFAM" id="SSF52540">
    <property type="entry name" value="P-loop containing nucleoside triphosphate hydrolases"/>
    <property type="match status" value="1"/>
</dbReference>
<evidence type="ECO:0000259" key="1">
    <source>
        <dbReference type="SMART" id="SM00382"/>
    </source>
</evidence>
<proteinExistence type="predicted"/>
<name>A0A2G1UQC1_9GAMM</name>
<protein>
    <submittedName>
        <fullName evidence="2">AAA family ATPase</fullName>
    </submittedName>
</protein>
<accession>A0A2G1UQC1</accession>
<dbReference type="RefSeq" id="WP_099612936.1">
    <property type="nucleotide sequence ID" value="NZ_KZ319367.1"/>
</dbReference>